<dbReference type="InterPro" id="IPR050490">
    <property type="entry name" value="Bact_solute-bd_prot1"/>
</dbReference>
<evidence type="ECO:0000256" key="2">
    <source>
        <dbReference type="ARBA" id="ARBA00022729"/>
    </source>
</evidence>
<evidence type="ECO:0000256" key="1">
    <source>
        <dbReference type="ARBA" id="ARBA00022475"/>
    </source>
</evidence>
<feature type="chain" id="PRO_5047286918" evidence="6">
    <location>
        <begin position="31"/>
        <end position="434"/>
    </location>
</feature>
<evidence type="ECO:0000256" key="3">
    <source>
        <dbReference type="ARBA" id="ARBA00023136"/>
    </source>
</evidence>
<name>A0ABQ2BCN4_9MICO</name>
<dbReference type="SUPFAM" id="SSF53850">
    <property type="entry name" value="Periplasmic binding protein-like II"/>
    <property type="match status" value="1"/>
</dbReference>
<sequence>MRRSFPRRAALGGTAAATVLALGACGIAGGSGGTDDAAAADGEVTGEITFQTWNLKGGYEDYFTDLIAAFEEEHPGATVKWVDQPAEGYEDSLSADAAAGNLPDVVDMGPEAAYTLASADMLLDVAAADPEAKAGYLPQAWDAMTFDGLGGGTYGFPWYLNTGPSFFNTELLEKCGLDADNLPSTYDELFDQATTMAAECDDATMIGRLPEMEVFGSFGSQLMNDDQSAFTFNDAKGVELVQRYADLYAEGGFTAEAVNALQTEELEAFKAGQVAWLPGSSYTLKELKDTAPEVYKNVEVVPAIANTAPNMYLESLAVSSQSDNTPTAIAFARFVTGAENQMSFAKEASVFPSAEGSLDDPFFTEDDGTDDARVRVQAAKQVGEAQVWVPPTFSEASSVFLHEQIAQAVLGKKTAQEALDATVAYSDERIAGSE</sequence>
<keyword evidence="4" id="KW-0564">Palmitate</keyword>
<dbReference type="InterPro" id="IPR006059">
    <property type="entry name" value="SBP"/>
</dbReference>
<dbReference type="EMBL" id="BMDG01000015">
    <property type="protein sequence ID" value="GGI11517.1"/>
    <property type="molecule type" value="Genomic_DNA"/>
</dbReference>
<reference evidence="8" key="1">
    <citation type="journal article" date="2019" name="Int. J. Syst. Evol. Microbiol.">
        <title>The Global Catalogue of Microorganisms (GCM) 10K type strain sequencing project: providing services to taxonomists for standard genome sequencing and annotation.</title>
        <authorList>
            <consortium name="The Broad Institute Genomics Platform"/>
            <consortium name="The Broad Institute Genome Sequencing Center for Infectious Disease"/>
            <person name="Wu L."/>
            <person name="Ma J."/>
        </authorList>
    </citation>
    <scope>NUCLEOTIDE SEQUENCE [LARGE SCALE GENOMIC DNA]</scope>
    <source>
        <strain evidence="8">CCM 8653</strain>
    </source>
</reference>
<organism evidence="7 8">
    <name type="scientific">Isoptericola cucumis</name>
    <dbReference type="NCBI Taxonomy" id="1776856"/>
    <lineage>
        <taxon>Bacteria</taxon>
        <taxon>Bacillati</taxon>
        <taxon>Actinomycetota</taxon>
        <taxon>Actinomycetes</taxon>
        <taxon>Micrococcales</taxon>
        <taxon>Promicromonosporaceae</taxon>
        <taxon>Isoptericola</taxon>
    </lineage>
</organism>
<evidence type="ECO:0000313" key="8">
    <source>
        <dbReference type="Proteomes" id="UP000632535"/>
    </source>
</evidence>
<evidence type="ECO:0000256" key="4">
    <source>
        <dbReference type="ARBA" id="ARBA00023139"/>
    </source>
</evidence>
<keyword evidence="5" id="KW-0449">Lipoprotein</keyword>
<dbReference type="PROSITE" id="PS51318">
    <property type="entry name" value="TAT"/>
    <property type="match status" value="1"/>
</dbReference>
<dbReference type="PROSITE" id="PS51257">
    <property type="entry name" value="PROKAR_LIPOPROTEIN"/>
    <property type="match status" value="1"/>
</dbReference>
<dbReference type="Pfam" id="PF13416">
    <property type="entry name" value="SBP_bac_8"/>
    <property type="match status" value="1"/>
</dbReference>
<dbReference type="PANTHER" id="PTHR43649">
    <property type="entry name" value="ARABINOSE-BINDING PROTEIN-RELATED"/>
    <property type="match status" value="1"/>
</dbReference>
<dbReference type="PANTHER" id="PTHR43649:SF33">
    <property type="entry name" value="POLYGALACTURONAN_RHAMNOGALACTURONAN-BINDING PROTEIN YTCQ"/>
    <property type="match status" value="1"/>
</dbReference>
<dbReference type="RefSeq" id="WP_188525178.1">
    <property type="nucleotide sequence ID" value="NZ_BMDG01000015.1"/>
</dbReference>
<gene>
    <name evidence="7" type="ORF">GCM10007368_36590</name>
</gene>
<evidence type="ECO:0000256" key="5">
    <source>
        <dbReference type="ARBA" id="ARBA00023288"/>
    </source>
</evidence>
<keyword evidence="3" id="KW-0472">Membrane</keyword>
<feature type="signal peptide" evidence="6">
    <location>
        <begin position="1"/>
        <end position="30"/>
    </location>
</feature>
<accession>A0ABQ2BCN4</accession>
<keyword evidence="1" id="KW-1003">Cell membrane</keyword>
<evidence type="ECO:0000313" key="7">
    <source>
        <dbReference type="EMBL" id="GGI11517.1"/>
    </source>
</evidence>
<proteinExistence type="predicted"/>
<evidence type="ECO:0000256" key="6">
    <source>
        <dbReference type="SAM" id="SignalP"/>
    </source>
</evidence>
<dbReference type="InterPro" id="IPR006311">
    <property type="entry name" value="TAT_signal"/>
</dbReference>
<comment type="caution">
    <text evidence="7">The sequence shown here is derived from an EMBL/GenBank/DDBJ whole genome shotgun (WGS) entry which is preliminary data.</text>
</comment>
<dbReference type="Gene3D" id="3.40.190.10">
    <property type="entry name" value="Periplasmic binding protein-like II"/>
    <property type="match status" value="1"/>
</dbReference>
<keyword evidence="2 6" id="KW-0732">Signal</keyword>
<dbReference type="Proteomes" id="UP000632535">
    <property type="component" value="Unassembled WGS sequence"/>
</dbReference>
<dbReference type="CDD" id="cd13585">
    <property type="entry name" value="PBP2_TMBP_like"/>
    <property type="match status" value="1"/>
</dbReference>
<protein>
    <submittedName>
        <fullName evidence="7">Sugar ABC transporter substrate-binding protein</fullName>
    </submittedName>
</protein>
<keyword evidence="8" id="KW-1185">Reference proteome</keyword>